<dbReference type="InterPro" id="IPR050855">
    <property type="entry name" value="NDM-1-like"/>
</dbReference>
<organism evidence="2 3">
    <name type="scientific">Pontibacillus chungwhensis</name>
    <dbReference type="NCBI Taxonomy" id="265426"/>
    <lineage>
        <taxon>Bacteria</taxon>
        <taxon>Bacillati</taxon>
        <taxon>Bacillota</taxon>
        <taxon>Bacilli</taxon>
        <taxon>Bacillales</taxon>
        <taxon>Bacillaceae</taxon>
        <taxon>Pontibacillus</taxon>
    </lineage>
</organism>
<dbReference type="InterPro" id="IPR036866">
    <property type="entry name" value="RibonucZ/Hydroxyglut_hydro"/>
</dbReference>
<gene>
    <name evidence="2" type="ORF">QNI29_05180</name>
</gene>
<dbReference type="Pfam" id="PF00753">
    <property type="entry name" value="Lactamase_B"/>
    <property type="match status" value="1"/>
</dbReference>
<keyword evidence="3" id="KW-1185">Reference proteome</keyword>
<evidence type="ECO:0000313" key="2">
    <source>
        <dbReference type="EMBL" id="WIF99050.1"/>
    </source>
</evidence>
<evidence type="ECO:0000313" key="3">
    <source>
        <dbReference type="Proteomes" id="UP001236652"/>
    </source>
</evidence>
<sequence length="301" mass="34684">MKLIQINSNCYYFSGPVNIGYIHQEESGMIVDAGIDSQTMKKVLKKLDGEGLPVTHLFITHAHSDHYGGGSYLQQDRTVYTFAPYYEEAILRNPSIEPLYLFGGNDPLPELRNKFLEGNSIFVDEVLQEGAYERDGFNFTTYLLPGHSYYQLGLKIQDCLYAGDAYFSEEQLHKHKIPFLTDAHLAIQSLYKLKGIQVKGALPGHGEYEEDFHDTVDANIAYYHELIHMLRAYIEEEELVSHEDVVAHMCTMYQIKVDQLSQWLLFRTAVTAYIIALLKQEQVGYKIHDYRWVFYIKEGEA</sequence>
<dbReference type="RefSeq" id="WP_231418377.1">
    <property type="nucleotide sequence ID" value="NZ_CP126446.1"/>
</dbReference>
<dbReference type="SUPFAM" id="SSF56281">
    <property type="entry name" value="Metallo-hydrolase/oxidoreductase"/>
    <property type="match status" value="1"/>
</dbReference>
<protein>
    <submittedName>
        <fullName evidence="2">MBL fold metallo-hydrolase</fullName>
    </submittedName>
</protein>
<dbReference type="PANTHER" id="PTHR42951">
    <property type="entry name" value="METALLO-BETA-LACTAMASE DOMAIN-CONTAINING"/>
    <property type="match status" value="1"/>
</dbReference>
<accession>A0ABY8V0B9</accession>
<dbReference type="PANTHER" id="PTHR42951:SF14">
    <property type="entry name" value="METALLO-BETA-LACTAMASE SUPERFAMILY PROTEIN"/>
    <property type="match status" value="1"/>
</dbReference>
<dbReference type="SMART" id="SM00849">
    <property type="entry name" value="Lactamase_B"/>
    <property type="match status" value="1"/>
</dbReference>
<dbReference type="CDD" id="cd07743">
    <property type="entry name" value="metallo-hydrolase-like_MBL-fold"/>
    <property type="match status" value="1"/>
</dbReference>
<name>A0ABY8V0B9_9BACI</name>
<feature type="domain" description="Metallo-beta-lactamase" evidence="1">
    <location>
        <begin position="16"/>
        <end position="205"/>
    </location>
</feature>
<dbReference type="Gene3D" id="3.60.15.10">
    <property type="entry name" value="Ribonuclease Z/Hydroxyacylglutathione hydrolase-like"/>
    <property type="match status" value="1"/>
</dbReference>
<dbReference type="EMBL" id="CP126446">
    <property type="protein sequence ID" value="WIF99050.1"/>
    <property type="molecule type" value="Genomic_DNA"/>
</dbReference>
<evidence type="ECO:0000259" key="1">
    <source>
        <dbReference type="SMART" id="SM00849"/>
    </source>
</evidence>
<dbReference type="InterPro" id="IPR001279">
    <property type="entry name" value="Metallo-B-lactamas"/>
</dbReference>
<dbReference type="Proteomes" id="UP001236652">
    <property type="component" value="Chromosome"/>
</dbReference>
<reference evidence="2 3" key="1">
    <citation type="submission" date="2023-05" db="EMBL/GenBank/DDBJ databases">
        <title>Comparative genomics reveals the evidence of polycyclic aromatic hydrocarbons degradation in moderately halophilic genus Pontibacillus.</title>
        <authorList>
            <person name="Yang H."/>
            <person name="Qian Z."/>
        </authorList>
    </citation>
    <scope>NUCLEOTIDE SEQUENCE [LARGE SCALE GENOMIC DNA]</scope>
    <source>
        <strain evidence="3">HN14</strain>
    </source>
</reference>
<proteinExistence type="predicted"/>